<dbReference type="InterPro" id="IPR045864">
    <property type="entry name" value="aa-tRNA-synth_II/BPL/LPL"/>
</dbReference>
<dbReference type="EMBL" id="UYWY01021566">
    <property type="protein sequence ID" value="VDM44432.1"/>
    <property type="molecule type" value="Genomic_DNA"/>
</dbReference>
<dbReference type="PROSITE" id="PS50862">
    <property type="entry name" value="AA_TRNA_LIGASE_II"/>
    <property type="match status" value="1"/>
</dbReference>
<evidence type="ECO:0000313" key="9">
    <source>
        <dbReference type="WBParaSite" id="TCNE_0001311101-mRNA-1"/>
    </source>
</evidence>
<evidence type="ECO:0000256" key="3">
    <source>
        <dbReference type="ARBA" id="ARBA00022840"/>
    </source>
</evidence>
<keyword evidence="8" id="KW-1185">Reference proteome</keyword>
<keyword evidence="5" id="KW-0030">Aminoacyl-tRNA synthetase</keyword>
<dbReference type="PANTHER" id="PTHR22594">
    <property type="entry name" value="ASPARTYL/LYSYL-TRNA SYNTHETASE"/>
    <property type="match status" value="1"/>
</dbReference>
<evidence type="ECO:0000256" key="4">
    <source>
        <dbReference type="ARBA" id="ARBA00022917"/>
    </source>
</evidence>
<dbReference type="InterPro" id="IPR002312">
    <property type="entry name" value="Asp/Asn-tRNA-synth_IIb"/>
</dbReference>
<keyword evidence="2" id="KW-0547">Nucleotide-binding</keyword>
<dbReference type="Gene3D" id="3.30.930.10">
    <property type="entry name" value="Bira Bifunctional Protein, Domain 2"/>
    <property type="match status" value="1"/>
</dbReference>
<dbReference type="PANTHER" id="PTHR22594:SF34">
    <property type="entry name" value="ASPARAGINE--TRNA LIGASE, MITOCHONDRIAL-RELATED"/>
    <property type="match status" value="1"/>
</dbReference>
<dbReference type="SUPFAM" id="SSF50249">
    <property type="entry name" value="Nucleic acid-binding proteins"/>
    <property type="match status" value="1"/>
</dbReference>
<accession>A0A183UX91</accession>
<dbReference type="GO" id="GO:0006421">
    <property type="term" value="P:asparaginyl-tRNA aminoacylation"/>
    <property type="evidence" value="ECO:0007669"/>
    <property type="project" value="TreeGrafter"/>
</dbReference>
<reference evidence="7 8" key="2">
    <citation type="submission" date="2018-11" db="EMBL/GenBank/DDBJ databases">
        <authorList>
            <consortium name="Pathogen Informatics"/>
        </authorList>
    </citation>
    <scope>NUCLEOTIDE SEQUENCE [LARGE SCALE GENOMIC DNA]</scope>
</reference>
<evidence type="ECO:0000256" key="1">
    <source>
        <dbReference type="ARBA" id="ARBA00022598"/>
    </source>
</evidence>
<dbReference type="Proteomes" id="UP000050794">
    <property type="component" value="Unassembled WGS sequence"/>
</dbReference>
<dbReference type="InterPro" id="IPR006195">
    <property type="entry name" value="aa-tRNA-synth_II"/>
</dbReference>
<evidence type="ECO:0000313" key="8">
    <source>
        <dbReference type="Proteomes" id="UP000050794"/>
    </source>
</evidence>
<gene>
    <name evidence="7" type="ORF">TCNE_LOCUS13111</name>
</gene>
<sequence>MNSSEFLKGWARKVHRKGKHLFVHVGDGVSSAMVQAVVPRCLCHTVGVGSALELTGKWTASQGPKQPMELFASECRLLSKNPLVIEGKPDAMRKRLHLRPLLPAFASLLRLRAQLNAASRLFFQEEGYIEIDTPVISRNDCEGAGEAFHVKAQEDDDFFGTDPFFLPVSSQLHLEAVASGMSRVYTLSAAFRAEKSLSRQHLAEFRMLEAEFAFAKDIEQLCALVERYLFFVIAHLSQSTSCMADYESIKSSFCDEGELTAKGFSKQQELALVSYYSSPVFITHFPSNQKPFYMSRANDQKYAECFDLLAPYVGELAGGSLRETDAEQLRSRGCGAALDWYVDLRSIGQPPTAGFGIGMERFMQSLFGIVNIKDTIAFPRWYKHCQC</sequence>
<keyword evidence="1" id="KW-0436">Ligase</keyword>
<keyword evidence="4" id="KW-0648">Protein biosynthesis</keyword>
<keyword evidence="3" id="KW-0067">ATP-binding</keyword>
<dbReference type="GO" id="GO:0005739">
    <property type="term" value="C:mitochondrion"/>
    <property type="evidence" value="ECO:0007669"/>
    <property type="project" value="TreeGrafter"/>
</dbReference>
<feature type="domain" description="Aminoacyl-transfer RNA synthetases class-II family profile" evidence="6">
    <location>
        <begin position="109"/>
        <end position="379"/>
    </location>
</feature>
<organism evidence="8 9">
    <name type="scientific">Toxocara canis</name>
    <name type="common">Canine roundworm</name>
    <dbReference type="NCBI Taxonomy" id="6265"/>
    <lineage>
        <taxon>Eukaryota</taxon>
        <taxon>Metazoa</taxon>
        <taxon>Ecdysozoa</taxon>
        <taxon>Nematoda</taxon>
        <taxon>Chromadorea</taxon>
        <taxon>Rhabditida</taxon>
        <taxon>Spirurina</taxon>
        <taxon>Ascaridomorpha</taxon>
        <taxon>Ascaridoidea</taxon>
        <taxon>Toxocaridae</taxon>
        <taxon>Toxocara</taxon>
    </lineage>
</organism>
<dbReference type="GO" id="GO:0004816">
    <property type="term" value="F:asparagine-tRNA ligase activity"/>
    <property type="evidence" value="ECO:0007669"/>
    <property type="project" value="TreeGrafter"/>
</dbReference>
<evidence type="ECO:0000256" key="5">
    <source>
        <dbReference type="ARBA" id="ARBA00023146"/>
    </source>
</evidence>
<dbReference type="GO" id="GO:0005524">
    <property type="term" value="F:ATP binding"/>
    <property type="evidence" value="ECO:0007669"/>
    <property type="project" value="UniProtKB-KW"/>
</dbReference>
<evidence type="ECO:0000256" key="2">
    <source>
        <dbReference type="ARBA" id="ARBA00022741"/>
    </source>
</evidence>
<name>A0A183UX91_TOXCA</name>
<evidence type="ECO:0000313" key="7">
    <source>
        <dbReference type="EMBL" id="VDM44432.1"/>
    </source>
</evidence>
<dbReference type="AlphaFoldDB" id="A0A183UX91"/>
<dbReference type="Gene3D" id="2.40.50.140">
    <property type="entry name" value="Nucleic acid-binding proteins"/>
    <property type="match status" value="1"/>
</dbReference>
<dbReference type="InterPro" id="IPR012340">
    <property type="entry name" value="NA-bd_OB-fold"/>
</dbReference>
<dbReference type="WBParaSite" id="TCNE_0001311101-mRNA-1">
    <property type="protein sequence ID" value="TCNE_0001311101-mRNA-1"/>
    <property type="gene ID" value="TCNE_0001311101"/>
</dbReference>
<evidence type="ECO:0000259" key="6">
    <source>
        <dbReference type="PROSITE" id="PS50862"/>
    </source>
</evidence>
<dbReference type="InterPro" id="IPR004364">
    <property type="entry name" value="Aa-tRNA-synt_II"/>
</dbReference>
<dbReference type="Pfam" id="PF00152">
    <property type="entry name" value="tRNA-synt_2"/>
    <property type="match status" value="1"/>
</dbReference>
<protein>
    <submittedName>
        <fullName evidence="9">AA_TRNA_LIGASE_II domain-containing protein</fullName>
    </submittedName>
</protein>
<reference evidence="9" key="1">
    <citation type="submission" date="2016-06" db="UniProtKB">
        <authorList>
            <consortium name="WormBaseParasite"/>
        </authorList>
    </citation>
    <scope>IDENTIFICATION</scope>
</reference>
<dbReference type="SUPFAM" id="SSF55681">
    <property type="entry name" value="Class II aaRS and biotin synthetases"/>
    <property type="match status" value="1"/>
</dbReference>
<dbReference type="PRINTS" id="PR01042">
    <property type="entry name" value="TRNASYNTHASP"/>
</dbReference>
<proteinExistence type="predicted"/>